<sequence length="436" mass="48055">LVSILVPTYNGERFLKAALRSALEQSHRNVEVLVGDDGSTDRTPEVLAAVAAADDRVRVLRFDPNIGPLENPRRLLAEARGEYVKFLMHDDVLGTDCVRDLVRGMQQHPEATMAFSHRVLIDEQGKPVPDHEFPKLAGRPGLLDGRQLGDHVLLNCTNVIGEPTTVLFRRADVSPDDLWTVDGRTVDVLNDVQLWLRLLAEGPAFYTPRTLSRFRFHGGQNSHNPRYVGRGERDWSRLVDWGARHGFLAGEGQERRAQARALLEAAARLHQLIDTPDHGAALEAAYLSTAALVELTGPTSITRTTGLPERAHSSVVRDRFAQELDVWTRQYPVALAAPALDPAEVDATVQAFRELLAAGAARQAVVAIPPADLDRAVPLLEKALAAGPDIDLELVPAEDPATLLPDPWLAVTPHGRWWHHGRALATWTFHLHTGLR</sequence>
<dbReference type="PANTHER" id="PTHR22916:SF3">
    <property type="entry name" value="UDP-GLCNAC:BETAGAL BETA-1,3-N-ACETYLGLUCOSAMINYLTRANSFERASE-LIKE PROTEIN 1"/>
    <property type="match status" value="1"/>
</dbReference>
<keyword evidence="2" id="KW-0808">Transferase</keyword>
<evidence type="ECO:0000313" key="2">
    <source>
        <dbReference type="EMBL" id="SET96240.1"/>
    </source>
</evidence>
<dbReference type="SUPFAM" id="SSF53448">
    <property type="entry name" value="Nucleotide-diphospho-sugar transferases"/>
    <property type="match status" value="1"/>
</dbReference>
<dbReference type="Proteomes" id="UP000198507">
    <property type="component" value="Unassembled WGS sequence"/>
</dbReference>
<gene>
    <name evidence="2" type="ORF">SAMN04488546_4426</name>
</gene>
<dbReference type="OrthoDB" id="9798249at2"/>
<reference evidence="3" key="1">
    <citation type="submission" date="2016-10" db="EMBL/GenBank/DDBJ databases">
        <authorList>
            <person name="Varghese N."/>
            <person name="Submissions S."/>
        </authorList>
    </citation>
    <scope>NUCLEOTIDE SEQUENCE [LARGE SCALE GENOMIC DNA]</scope>
    <source>
        <strain evidence="3">DSM 44209</strain>
    </source>
</reference>
<protein>
    <submittedName>
        <fullName evidence="2">Glycosyl transferase family 2</fullName>
    </submittedName>
</protein>
<dbReference type="Pfam" id="PF00535">
    <property type="entry name" value="Glycos_transf_2"/>
    <property type="match status" value="1"/>
</dbReference>
<dbReference type="InterPro" id="IPR029044">
    <property type="entry name" value="Nucleotide-diphossugar_trans"/>
</dbReference>
<dbReference type="Gene3D" id="3.90.550.10">
    <property type="entry name" value="Spore Coat Polysaccharide Biosynthesis Protein SpsA, Chain A"/>
    <property type="match status" value="1"/>
</dbReference>
<dbReference type="AlphaFoldDB" id="A0A1I0IGQ1"/>
<evidence type="ECO:0000313" key="3">
    <source>
        <dbReference type="Proteomes" id="UP000198507"/>
    </source>
</evidence>
<proteinExistence type="predicted"/>
<name>A0A1I0IGQ1_9ACTN</name>
<organism evidence="2 3">
    <name type="scientific">Geodermatophilus poikilotrophus</name>
    <dbReference type="NCBI Taxonomy" id="1333667"/>
    <lineage>
        <taxon>Bacteria</taxon>
        <taxon>Bacillati</taxon>
        <taxon>Actinomycetota</taxon>
        <taxon>Actinomycetes</taxon>
        <taxon>Geodermatophilales</taxon>
        <taxon>Geodermatophilaceae</taxon>
        <taxon>Geodermatophilus</taxon>
    </lineage>
</organism>
<dbReference type="PANTHER" id="PTHR22916">
    <property type="entry name" value="GLYCOSYLTRANSFERASE"/>
    <property type="match status" value="1"/>
</dbReference>
<evidence type="ECO:0000259" key="1">
    <source>
        <dbReference type="Pfam" id="PF00535"/>
    </source>
</evidence>
<dbReference type="GO" id="GO:0016758">
    <property type="term" value="F:hexosyltransferase activity"/>
    <property type="evidence" value="ECO:0007669"/>
    <property type="project" value="UniProtKB-ARBA"/>
</dbReference>
<keyword evidence="3" id="KW-1185">Reference proteome</keyword>
<dbReference type="EMBL" id="FOIE01000012">
    <property type="protein sequence ID" value="SET96240.1"/>
    <property type="molecule type" value="Genomic_DNA"/>
</dbReference>
<dbReference type="InterPro" id="IPR001173">
    <property type="entry name" value="Glyco_trans_2-like"/>
</dbReference>
<feature type="non-terminal residue" evidence="2">
    <location>
        <position position="1"/>
    </location>
</feature>
<dbReference type="RefSeq" id="WP_139206964.1">
    <property type="nucleotide sequence ID" value="NZ_FOIE01000012.1"/>
</dbReference>
<feature type="domain" description="Glycosyltransferase 2-like" evidence="1">
    <location>
        <begin position="3"/>
        <end position="133"/>
    </location>
</feature>
<accession>A0A1I0IGQ1</accession>